<keyword evidence="4 11" id="KW-0808">Transferase</keyword>
<reference evidence="14 15" key="1">
    <citation type="submission" date="2010-04" db="EMBL/GenBank/DDBJ databases">
        <authorList>
            <person name="Qin X."/>
            <person name="Bachman B."/>
            <person name="Battles P."/>
            <person name="Bell A."/>
            <person name="Bess C."/>
            <person name="Bickham C."/>
            <person name="Chaboub L."/>
            <person name="Chen D."/>
            <person name="Coyle M."/>
            <person name="Deiros D.R."/>
            <person name="Dinh H."/>
            <person name="Forbes L."/>
            <person name="Fowler G."/>
            <person name="Francisco L."/>
            <person name="Fu Q."/>
            <person name="Gubbala S."/>
            <person name="Hale W."/>
            <person name="Han Y."/>
            <person name="Hemphill L."/>
            <person name="Highlander S.K."/>
            <person name="Hirani K."/>
            <person name="Hogues M."/>
            <person name="Jackson L."/>
            <person name="Jakkamsetti A."/>
            <person name="Javaid M."/>
            <person name="Jiang H."/>
            <person name="Korchina V."/>
            <person name="Kovar C."/>
            <person name="Lara F."/>
            <person name="Lee S."/>
            <person name="Mata R."/>
            <person name="Mathew T."/>
            <person name="Moen C."/>
            <person name="Morales K."/>
            <person name="Munidasa M."/>
            <person name="Nazareth L."/>
            <person name="Ngo R."/>
            <person name="Nguyen L."/>
            <person name="Okwuonu G."/>
            <person name="Ongeri F."/>
            <person name="Patil S."/>
            <person name="Petrosino J."/>
            <person name="Pham C."/>
            <person name="Pham P."/>
            <person name="Pu L.-L."/>
            <person name="Puazo M."/>
            <person name="Raj R."/>
            <person name="Reid J."/>
            <person name="Rouhana J."/>
            <person name="Saada N."/>
            <person name="Shang Y."/>
            <person name="Simmons D."/>
            <person name="Thornton R."/>
            <person name="Warren J."/>
            <person name="Weissenberger G."/>
            <person name="Zhang J."/>
            <person name="Zhang L."/>
            <person name="Zhou C."/>
            <person name="Zhu D."/>
            <person name="Muzny D."/>
            <person name="Worley K."/>
            <person name="Gibbs R."/>
        </authorList>
    </citation>
    <scope>NUCLEOTIDE SEQUENCE [LARGE SCALE GENOMIC DNA]</scope>
    <source>
        <strain evidence="14 15">ATCC 49957</strain>
    </source>
</reference>
<proteinExistence type="inferred from homology"/>
<evidence type="ECO:0000256" key="7">
    <source>
        <dbReference type="ARBA" id="ARBA00023315"/>
    </source>
</evidence>
<dbReference type="EC" id="2.3.2.2" evidence="11"/>
<dbReference type="HOGENOM" id="CLU_014813_0_1_5"/>
<name>D5RR81_9PROT</name>
<dbReference type="GO" id="GO:0103068">
    <property type="term" value="F:leukotriene C4 gamma-glutamyl transferase activity"/>
    <property type="evidence" value="ECO:0007669"/>
    <property type="project" value="UniProtKB-EC"/>
</dbReference>
<comment type="similarity">
    <text evidence="3 11">Belongs to the gamma-glutamyltransferase family.</text>
</comment>
<feature type="active site" description="Nucleophile" evidence="9">
    <location>
        <position position="413"/>
    </location>
</feature>
<dbReference type="InterPro" id="IPR051792">
    <property type="entry name" value="GGT_bact"/>
</dbReference>
<evidence type="ECO:0000313" key="14">
    <source>
        <dbReference type="EMBL" id="EFH10187.1"/>
    </source>
</evidence>
<dbReference type="PANTHER" id="PTHR43199">
    <property type="entry name" value="GLUTATHIONE HYDROLASE"/>
    <property type="match status" value="1"/>
</dbReference>
<organism evidence="14 15">
    <name type="scientific">Pseudoroseomonas cervicalis ATCC 49957</name>
    <dbReference type="NCBI Taxonomy" id="525371"/>
    <lineage>
        <taxon>Bacteria</taxon>
        <taxon>Pseudomonadati</taxon>
        <taxon>Pseudomonadota</taxon>
        <taxon>Alphaproteobacteria</taxon>
        <taxon>Acetobacterales</taxon>
        <taxon>Roseomonadaceae</taxon>
        <taxon>Roseomonas</taxon>
    </lineage>
</organism>
<dbReference type="Gene3D" id="1.10.246.130">
    <property type="match status" value="1"/>
</dbReference>
<evidence type="ECO:0000256" key="3">
    <source>
        <dbReference type="ARBA" id="ARBA00009381"/>
    </source>
</evidence>
<dbReference type="Proteomes" id="UP000005324">
    <property type="component" value="Unassembled WGS sequence"/>
</dbReference>
<feature type="region of interest" description="Disordered" evidence="12">
    <location>
        <begin position="380"/>
        <end position="413"/>
    </location>
</feature>
<dbReference type="EC" id="3.4.19.13" evidence="11"/>
<comment type="subunit">
    <text evidence="11">This enzyme consists of two polypeptide chains, which are synthesized in precursor form from a single polypeptide.</text>
</comment>
<evidence type="ECO:0000256" key="10">
    <source>
        <dbReference type="PIRSR" id="PIRSR600101-2"/>
    </source>
</evidence>
<dbReference type="InterPro" id="IPR029055">
    <property type="entry name" value="Ntn_hydrolases_N"/>
</dbReference>
<dbReference type="GO" id="GO:0006751">
    <property type="term" value="P:glutathione catabolic process"/>
    <property type="evidence" value="ECO:0007669"/>
    <property type="project" value="UniProtKB-UniRule"/>
</dbReference>
<dbReference type="PRINTS" id="PR01210">
    <property type="entry name" value="GGTRANSPTASE"/>
</dbReference>
<evidence type="ECO:0000256" key="9">
    <source>
        <dbReference type="PIRSR" id="PIRSR600101-1"/>
    </source>
</evidence>
<dbReference type="MEROPS" id="T03.001"/>
<sequence>MQALAIRAEESCPMRTTTLLPLLPLLAALAGPVAAQDLTSAPDAARRPTEPVRAQLQMVAVAHPLAAEAAREALRQGGSAVDAAIAAQAVLTLVEPQSSGIGGGALLLHWNKAQNRLAAWDGRETAPEAATPALFLRPDGTPLSFYEAVLSGRSVGVPGVMPMLEEAHRAEGRLPWARLFDAAIRLAEEGFPISPRLANTIAADVERLRRDPAAAAYFLTPEGQPLPAGHVLKNPALAQTLRALAAEGAAALQRGPIAAEIVAAVARHGGQGNGMNEADLANYRPRQREAVCTLYREYRVCGFPPPSSGGVAVGQILGVLAHFPMPSLDPRGPEAAHLLAEAGRLAFADRNLYLADADKTPVPLRGLLDPAYLRQRAQLVDRERANPNPRAGNPDWRQTGRLAPMPEQPEHGTSHLSIVDAAGNALSMTTTVEDAFGARLMVRGFVLNNELTDFSFRPEVDGRPVANRVEGGKRPRSSMAPTLVFDAEGRFFAAVGSPGGARIIGYVAQTLVGLLDWQLDPQAAVSLRRIGTLGGAVELEDDTLAGELQARGHRVEVKPMPSGLQAIVMTPQGLLGGADPRREGVALGD</sequence>
<dbReference type="Gene3D" id="3.60.20.40">
    <property type="match status" value="1"/>
</dbReference>
<comment type="caution">
    <text evidence="14">The sequence shown here is derived from an EMBL/GenBank/DDBJ whole genome shotgun (WGS) entry which is preliminary data.</text>
</comment>
<evidence type="ECO:0000256" key="2">
    <source>
        <dbReference type="ARBA" id="ARBA00001089"/>
    </source>
</evidence>
<comment type="catalytic activity">
    <reaction evidence="1 11">
        <text>an S-substituted glutathione + H2O = an S-substituted L-cysteinylglycine + L-glutamate</text>
        <dbReference type="Rhea" id="RHEA:59468"/>
        <dbReference type="ChEBI" id="CHEBI:15377"/>
        <dbReference type="ChEBI" id="CHEBI:29985"/>
        <dbReference type="ChEBI" id="CHEBI:90779"/>
        <dbReference type="ChEBI" id="CHEBI:143103"/>
        <dbReference type="EC" id="3.4.19.13"/>
    </reaction>
</comment>
<feature type="binding site" evidence="10">
    <location>
        <position position="123"/>
    </location>
    <ligand>
        <name>L-glutamate</name>
        <dbReference type="ChEBI" id="CHEBI:29985"/>
    </ligand>
</feature>
<dbReference type="InterPro" id="IPR043137">
    <property type="entry name" value="GGT_ssub_C"/>
</dbReference>
<feature type="chain" id="PRO_5003075831" description="Glutathione hydrolase proenzyme" evidence="13">
    <location>
        <begin position="36"/>
        <end position="589"/>
    </location>
</feature>
<evidence type="ECO:0000256" key="6">
    <source>
        <dbReference type="ARBA" id="ARBA00023145"/>
    </source>
</evidence>
<evidence type="ECO:0000256" key="11">
    <source>
        <dbReference type="RuleBase" id="RU368036"/>
    </source>
</evidence>
<dbReference type="NCBIfam" id="TIGR00066">
    <property type="entry name" value="g_glut_trans"/>
    <property type="match status" value="1"/>
</dbReference>
<evidence type="ECO:0000313" key="15">
    <source>
        <dbReference type="Proteomes" id="UP000005324"/>
    </source>
</evidence>
<keyword evidence="5 11" id="KW-0378">Hydrolase</keyword>
<keyword evidence="11" id="KW-0317">Glutathione biosynthesis</keyword>
<keyword evidence="6 11" id="KW-0865">Zymogen</keyword>
<dbReference type="UniPathway" id="UPA00204"/>
<evidence type="ECO:0000256" key="13">
    <source>
        <dbReference type="SAM" id="SignalP"/>
    </source>
</evidence>
<dbReference type="GO" id="GO:0036374">
    <property type="term" value="F:glutathione hydrolase activity"/>
    <property type="evidence" value="ECO:0007669"/>
    <property type="project" value="UniProtKB-UniRule"/>
</dbReference>
<dbReference type="PANTHER" id="PTHR43199:SF1">
    <property type="entry name" value="GLUTATHIONE HYDROLASE PROENZYME"/>
    <property type="match status" value="1"/>
</dbReference>
<comment type="pathway">
    <text evidence="11">Sulfur metabolism; glutathione metabolism.</text>
</comment>
<feature type="binding site" evidence="10">
    <location>
        <position position="500"/>
    </location>
    <ligand>
        <name>L-glutamate</name>
        <dbReference type="ChEBI" id="CHEBI:29985"/>
    </ligand>
</feature>
<evidence type="ECO:0000256" key="4">
    <source>
        <dbReference type="ARBA" id="ARBA00022679"/>
    </source>
</evidence>
<evidence type="ECO:0000256" key="1">
    <source>
        <dbReference type="ARBA" id="ARBA00001049"/>
    </source>
</evidence>
<evidence type="ECO:0000256" key="12">
    <source>
        <dbReference type="SAM" id="MobiDB-lite"/>
    </source>
</evidence>
<feature type="signal peptide" evidence="13">
    <location>
        <begin position="1"/>
        <end position="35"/>
    </location>
</feature>
<dbReference type="GO" id="GO:0006750">
    <property type="term" value="P:glutathione biosynthetic process"/>
    <property type="evidence" value="ECO:0007669"/>
    <property type="project" value="UniProtKB-KW"/>
</dbReference>
<dbReference type="SUPFAM" id="SSF56235">
    <property type="entry name" value="N-terminal nucleophile aminohydrolases (Ntn hydrolases)"/>
    <property type="match status" value="1"/>
</dbReference>
<evidence type="ECO:0000256" key="8">
    <source>
        <dbReference type="ARBA" id="ARBA00047417"/>
    </source>
</evidence>
<dbReference type="InterPro" id="IPR043138">
    <property type="entry name" value="GGT_lsub"/>
</dbReference>
<feature type="binding site" evidence="10">
    <location>
        <position position="453"/>
    </location>
    <ligand>
        <name>L-glutamate</name>
        <dbReference type="ChEBI" id="CHEBI:29985"/>
    </ligand>
</feature>
<evidence type="ECO:0000256" key="5">
    <source>
        <dbReference type="ARBA" id="ARBA00022801"/>
    </source>
</evidence>
<keyword evidence="15" id="KW-1185">Reference proteome</keyword>
<comment type="PTM">
    <text evidence="11">Cleaved by autocatalysis into a large and a small subunit.</text>
</comment>
<comment type="catalytic activity">
    <reaction evidence="8 11">
        <text>an N-terminal (5-L-glutamyl)-[peptide] + an alpha-amino acid = 5-L-glutamyl amino acid + an N-terminal L-alpha-aminoacyl-[peptide]</text>
        <dbReference type="Rhea" id="RHEA:23904"/>
        <dbReference type="Rhea" id="RHEA-COMP:9780"/>
        <dbReference type="Rhea" id="RHEA-COMP:9795"/>
        <dbReference type="ChEBI" id="CHEBI:77644"/>
        <dbReference type="ChEBI" id="CHEBI:78597"/>
        <dbReference type="ChEBI" id="CHEBI:78599"/>
        <dbReference type="ChEBI" id="CHEBI:78608"/>
        <dbReference type="EC" id="2.3.2.2"/>
    </reaction>
</comment>
<accession>D5RR81</accession>
<feature type="binding site" evidence="10">
    <location>
        <begin position="477"/>
        <end position="478"/>
    </location>
    <ligand>
        <name>L-glutamate</name>
        <dbReference type="ChEBI" id="CHEBI:29985"/>
    </ligand>
</feature>
<dbReference type="AlphaFoldDB" id="D5RR81"/>
<dbReference type="InterPro" id="IPR000101">
    <property type="entry name" value="GGT_peptidase"/>
</dbReference>
<comment type="catalytic activity">
    <reaction evidence="2 11">
        <text>glutathione + H2O = L-cysteinylglycine + L-glutamate</text>
        <dbReference type="Rhea" id="RHEA:28807"/>
        <dbReference type="ChEBI" id="CHEBI:15377"/>
        <dbReference type="ChEBI" id="CHEBI:29985"/>
        <dbReference type="ChEBI" id="CHEBI:57925"/>
        <dbReference type="ChEBI" id="CHEBI:61694"/>
        <dbReference type="EC" id="3.4.19.13"/>
    </reaction>
</comment>
<protein>
    <recommendedName>
        <fullName evidence="11">Glutathione hydrolase proenzyme</fullName>
        <ecNumber evidence="11">2.3.2.2</ecNumber>
        <ecNumber evidence="11">3.4.19.13</ecNumber>
    </recommendedName>
    <component>
        <recommendedName>
            <fullName evidence="11">Glutathione hydrolase large chain</fullName>
        </recommendedName>
    </component>
    <component>
        <recommendedName>
            <fullName evidence="11">Glutathione hydrolase small chain</fullName>
        </recommendedName>
    </component>
</protein>
<gene>
    <name evidence="14" type="primary">ggt</name>
    <name evidence="14" type="ORF">HMPREF0731_3593</name>
</gene>
<dbReference type="Pfam" id="PF01019">
    <property type="entry name" value="G_glu_transpept"/>
    <property type="match status" value="1"/>
</dbReference>
<dbReference type="EMBL" id="ADVL01000690">
    <property type="protein sequence ID" value="EFH10187.1"/>
    <property type="molecule type" value="Genomic_DNA"/>
</dbReference>
<keyword evidence="13" id="KW-0732">Signal</keyword>
<keyword evidence="7 11" id="KW-0012">Acyltransferase</keyword>